<gene>
    <name evidence="2" type="ORF">OP10G_3375</name>
</gene>
<dbReference type="HOGENOM" id="CLU_2716500_0_0_0"/>
<dbReference type="KEGG" id="fgi:OP10G_3375"/>
<accession>A0A068NT69</accession>
<evidence type="ECO:0000313" key="3">
    <source>
        <dbReference type="Proteomes" id="UP000027982"/>
    </source>
</evidence>
<dbReference type="AlphaFoldDB" id="A0A068NT69"/>
<dbReference type="EMBL" id="CP007139">
    <property type="protein sequence ID" value="AIE86743.1"/>
    <property type="molecule type" value="Genomic_DNA"/>
</dbReference>
<feature type="signal peptide" evidence="1">
    <location>
        <begin position="1"/>
        <end position="23"/>
    </location>
</feature>
<keyword evidence="3" id="KW-1185">Reference proteome</keyword>
<dbReference type="Proteomes" id="UP000027982">
    <property type="component" value="Chromosome"/>
</dbReference>
<evidence type="ECO:0000313" key="2">
    <source>
        <dbReference type="EMBL" id="AIE86743.1"/>
    </source>
</evidence>
<name>A0A068NT69_FIMGI</name>
<reference evidence="2 3" key="1">
    <citation type="journal article" date="2014" name="PLoS ONE">
        <title>The first complete genome sequence of the class fimbriimonadia in the phylum armatimonadetes.</title>
        <authorList>
            <person name="Hu Z.Y."/>
            <person name="Wang Y.Z."/>
            <person name="Im W.T."/>
            <person name="Wang S.Y."/>
            <person name="Zhao G.P."/>
            <person name="Zheng H.J."/>
            <person name="Quan Z.X."/>
        </authorList>
    </citation>
    <scope>NUCLEOTIDE SEQUENCE [LARGE SCALE GENOMIC DNA]</scope>
    <source>
        <strain evidence="2">Gsoil 348</strain>
    </source>
</reference>
<proteinExistence type="predicted"/>
<evidence type="ECO:0000256" key="1">
    <source>
        <dbReference type="SAM" id="SignalP"/>
    </source>
</evidence>
<organism evidence="2 3">
    <name type="scientific">Fimbriimonas ginsengisoli Gsoil 348</name>
    <dbReference type="NCBI Taxonomy" id="661478"/>
    <lineage>
        <taxon>Bacteria</taxon>
        <taxon>Bacillati</taxon>
        <taxon>Armatimonadota</taxon>
        <taxon>Fimbriimonadia</taxon>
        <taxon>Fimbriimonadales</taxon>
        <taxon>Fimbriimonadaceae</taxon>
        <taxon>Fimbriimonas</taxon>
    </lineage>
</organism>
<protein>
    <submittedName>
        <fullName evidence="2">Uncharacterized protein</fullName>
    </submittedName>
</protein>
<dbReference type="RefSeq" id="WP_144241201.1">
    <property type="nucleotide sequence ID" value="NZ_CP007139.1"/>
</dbReference>
<sequence>MKIQTIFVAVAVSALTVSGFAQGSKMKAHATKPAVTKAKAKTKAKAAVKKVAAKAAPAKAKAAKTVATKKKK</sequence>
<feature type="chain" id="PRO_5001651832" evidence="1">
    <location>
        <begin position="24"/>
        <end position="72"/>
    </location>
</feature>
<keyword evidence="1" id="KW-0732">Signal</keyword>